<dbReference type="GO" id="GO:0006145">
    <property type="term" value="P:purine nucleobase catabolic process"/>
    <property type="evidence" value="ECO:0007669"/>
    <property type="project" value="TreeGrafter"/>
</dbReference>
<dbReference type="InterPro" id="IPR004722">
    <property type="entry name" value="DHOase"/>
</dbReference>
<dbReference type="NCBIfam" id="NF006558">
    <property type="entry name" value="PRK09059.1"/>
    <property type="match status" value="1"/>
</dbReference>
<organism evidence="5">
    <name type="scientific">Methyloraptor flagellatus</name>
    <dbReference type="NCBI Taxonomy" id="3162530"/>
    <lineage>
        <taxon>Bacteria</taxon>
        <taxon>Pseudomonadati</taxon>
        <taxon>Pseudomonadota</taxon>
        <taxon>Alphaproteobacteria</taxon>
        <taxon>Hyphomicrobiales</taxon>
        <taxon>Ancalomicrobiaceae</taxon>
        <taxon>Methyloraptor</taxon>
    </lineage>
</organism>
<sequence>MTAPTTLDPRGAAARPILFSGARIIDPARGLDATGAVLVSDGRILAAGPEALNQGAPDGAEIVDARGKVVIPGLVDMRVFVGEPGHEHRETFASASRAAAAGGVTTIITMPDTDPVIDDPALVDFVLRRAREEAAVRVHPMAALTKGLAGEETVEIGLLAEAGAVAFTDGRKSVASSLVMRRALAYGRDFEALIVQHVEDPSLAGAGVATEGEFATRLGLPGIPREAETIMLERDMRLVALAKGRYHAAQISTSDSVEIIRAAKASGLDVTAGISIAHLSLNELDIGTYRSFLKFSPPLRAEDDRQAVIEGLADGTIDIVVSSHDPQDVETKRHPFAEAADGAVGLETLLPAALRLVHDGRVSWLRMIDALSTRPARRLGLEAGTLAAGAPADLVLIDPDEAWILDRHALKSRSKNTPFEDGRFSGRVLHTLVGGRTVFG</sequence>
<dbReference type="Pfam" id="PF12890">
    <property type="entry name" value="DHOase"/>
    <property type="match status" value="1"/>
</dbReference>
<dbReference type="NCBIfam" id="TIGR00857">
    <property type="entry name" value="pyrC_multi"/>
    <property type="match status" value="1"/>
</dbReference>
<dbReference type="EMBL" id="CP158568">
    <property type="protein sequence ID" value="XBY45656.1"/>
    <property type="molecule type" value="Genomic_DNA"/>
</dbReference>
<accession>A0AAU7XD45</accession>
<keyword evidence="1" id="KW-0862">Zinc</keyword>
<dbReference type="InterPro" id="IPR013108">
    <property type="entry name" value="Amidohydro_3"/>
</dbReference>
<dbReference type="AlphaFoldDB" id="A0AAU7XD45"/>
<dbReference type="Pfam" id="PF07969">
    <property type="entry name" value="Amidohydro_3"/>
    <property type="match status" value="1"/>
</dbReference>
<dbReference type="InterPro" id="IPR032466">
    <property type="entry name" value="Metal_Hydrolase"/>
</dbReference>
<name>A0AAU7XD45_9HYPH</name>
<dbReference type="GO" id="GO:0046872">
    <property type="term" value="F:metal ion binding"/>
    <property type="evidence" value="ECO:0007669"/>
    <property type="project" value="InterPro"/>
</dbReference>
<feature type="domain" description="Dihydroorotase catalytic" evidence="4">
    <location>
        <begin position="67"/>
        <end position="255"/>
    </location>
</feature>
<dbReference type="InterPro" id="IPR011059">
    <property type="entry name" value="Metal-dep_hydrolase_composite"/>
</dbReference>
<dbReference type="GO" id="GO:0004038">
    <property type="term" value="F:allantoinase activity"/>
    <property type="evidence" value="ECO:0007669"/>
    <property type="project" value="TreeGrafter"/>
</dbReference>
<dbReference type="InterPro" id="IPR050138">
    <property type="entry name" value="DHOase/Allantoinase_Hydrolase"/>
</dbReference>
<dbReference type="GO" id="GO:0004151">
    <property type="term" value="F:dihydroorotase activity"/>
    <property type="evidence" value="ECO:0007669"/>
    <property type="project" value="UniProtKB-EC"/>
</dbReference>
<keyword evidence="5" id="KW-0378">Hydrolase</keyword>
<dbReference type="SUPFAM" id="SSF51338">
    <property type="entry name" value="Composite domain of metallo-dependent hydrolases"/>
    <property type="match status" value="1"/>
</dbReference>
<dbReference type="SUPFAM" id="SSF51556">
    <property type="entry name" value="Metallo-dependent hydrolases"/>
    <property type="match status" value="1"/>
</dbReference>
<keyword evidence="2" id="KW-0665">Pyrimidine biosynthesis</keyword>
<dbReference type="GO" id="GO:0005737">
    <property type="term" value="C:cytoplasm"/>
    <property type="evidence" value="ECO:0007669"/>
    <property type="project" value="TreeGrafter"/>
</dbReference>
<proteinExistence type="predicted"/>
<evidence type="ECO:0000259" key="4">
    <source>
        <dbReference type="Pfam" id="PF12890"/>
    </source>
</evidence>
<dbReference type="RefSeq" id="WP_407050749.1">
    <property type="nucleotide sequence ID" value="NZ_CP158568.1"/>
</dbReference>
<gene>
    <name evidence="5" type="ORF">ABS361_05120</name>
</gene>
<dbReference type="GO" id="GO:0006221">
    <property type="term" value="P:pyrimidine nucleotide biosynthetic process"/>
    <property type="evidence" value="ECO:0007669"/>
    <property type="project" value="UniProtKB-KW"/>
</dbReference>
<dbReference type="EC" id="3.5.2.3" evidence="5"/>
<dbReference type="Gene3D" id="3.20.20.140">
    <property type="entry name" value="Metal-dependent hydrolases"/>
    <property type="match status" value="1"/>
</dbReference>
<dbReference type="KEGG" id="mflg:ABS361_05120"/>
<dbReference type="Gene3D" id="2.30.40.10">
    <property type="entry name" value="Urease, subunit C, domain 1"/>
    <property type="match status" value="1"/>
</dbReference>
<reference evidence="5" key="1">
    <citation type="submission" date="2024-06" db="EMBL/GenBank/DDBJ databases">
        <title>Methylostella associata gen. nov., sp. nov., a novel Ancalomicrobiaceae-affiliated facultatively methylotrophic bacteria that feed on methanotrophs of the genus Methylococcus.</title>
        <authorList>
            <person name="Saltykova V."/>
            <person name="Danilova O.V."/>
            <person name="Oshkin I.Y."/>
            <person name="Belova S.E."/>
            <person name="Pimenov N.V."/>
            <person name="Dedysh S.N."/>
        </authorList>
    </citation>
    <scope>NUCLEOTIDE SEQUENCE</scope>
    <source>
        <strain evidence="5">S20</strain>
    </source>
</reference>
<feature type="domain" description="Amidohydrolase 3" evidence="3">
    <location>
        <begin position="349"/>
        <end position="439"/>
    </location>
</feature>
<evidence type="ECO:0000256" key="2">
    <source>
        <dbReference type="ARBA" id="ARBA00022975"/>
    </source>
</evidence>
<dbReference type="InterPro" id="IPR024403">
    <property type="entry name" value="DHOase_cat"/>
</dbReference>
<evidence type="ECO:0000256" key="1">
    <source>
        <dbReference type="ARBA" id="ARBA00022833"/>
    </source>
</evidence>
<dbReference type="PANTHER" id="PTHR43668:SF2">
    <property type="entry name" value="ALLANTOINASE"/>
    <property type="match status" value="1"/>
</dbReference>
<protein>
    <submittedName>
        <fullName evidence="5">Dihydroorotase</fullName>
        <ecNumber evidence="5">3.5.2.3</ecNumber>
    </submittedName>
</protein>
<evidence type="ECO:0000259" key="3">
    <source>
        <dbReference type="Pfam" id="PF07969"/>
    </source>
</evidence>
<evidence type="ECO:0000313" key="5">
    <source>
        <dbReference type="EMBL" id="XBY45656.1"/>
    </source>
</evidence>
<dbReference type="CDD" id="cd01317">
    <property type="entry name" value="DHOase_IIa"/>
    <property type="match status" value="1"/>
</dbReference>
<dbReference type="PANTHER" id="PTHR43668">
    <property type="entry name" value="ALLANTOINASE"/>
    <property type="match status" value="1"/>
</dbReference>